<feature type="compositionally biased region" description="Basic and acidic residues" evidence="1">
    <location>
        <begin position="475"/>
        <end position="487"/>
    </location>
</feature>
<accession>A0AA96V658</accession>
<name>A0AA96V658_9EURY</name>
<feature type="region of interest" description="Disordered" evidence="1">
    <location>
        <begin position="463"/>
        <end position="487"/>
    </location>
</feature>
<protein>
    <recommendedName>
        <fullName evidence="5">S-layer protein</fullName>
    </recommendedName>
</protein>
<dbReference type="AlphaFoldDB" id="A0AA96V658"/>
<keyword evidence="2" id="KW-1133">Transmembrane helix</keyword>
<evidence type="ECO:0000256" key="1">
    <source>
        <dbReference type="SAM" id="MobiDB-lite"/>
    </source>
</evidence>
<evidence type="ECO:0000313" key="4">
    <source>
        <dbReference type="Proteomes" id="UP001304970"/>
    </source>
</evidence>
<keyword evidence="2" id="KW-0472">Membrane</keyword>
<dbReference type="Proteomes" id="UP001304970">
    <property type="component" value="Chromosome"/>
</dbReference>
<dbReference type="EMBL" id="CP131061">
    <property type="protein sequence ID" value="WNY27399.1"/>
    <property type="molecule type" value="Genomic_DNA"/>
</dbReference>
<evidence type="ECO:0000313" key="3">
    <source>
        <dbReference type="EMBL" id="WNY27399.1"/>
    </source>
</evidence>
<evidence type="ECO:0008006" key="5">
    <source>
        <dbReference type="Google" id="ProtNLM"/>
    </source>
</evidence>
<keyword evidence="4" id="KW-1185">Reference proteome</keyword>
<feature type="transmembrane region" description="Helical" evidence="2">
    <location>
        <begin position="428"/>
        <end position="446"/>
    </location>
</feature>
<keyword evidence="2" id="KW-0812">Transmembrane</keyword>
<gene>
    <name evidence="3" type="ORF">MsAm2_11940</name>
</gene>
<dbReference type="PANTHER" id="PTHR35902">
    <property type="entry name" value="S-LAYER DOMAIN-LIKE PROTEIN-RELATED"/>
    <property type="match status" value="1"/>
</dbReference>
<dbReference type="PANTHER" id="PTHR35902:SF3">
    <property type="entry name" value="NPCBM-ASSOCIATED, NEW3 DOMAIN OF ALPHA-GALACTOSIDASE"/>
    <property type="match status" value="1"/>
</dbReference>
<evidence type="ECO:0000256" key="2">
    <source>
        <dbReference type="SAM" id="Phobius"/>
    </source>
</evidence>
<reference evidence="3 4" key="1">
    <citation type="submission" date="2023-07" db="EMBL/GenBank/DDBJ databases">
        <title>Closed genome sequence of Methanosarcinaceae archaeon Am2.</title>
        <authorList>
            <person name="Poehlein A."/>
            <person name="Protasov E."/>
            <person name="Platt K."/>
            <person name="Reeh H."/>
            <person name="Daniel R."/>
            <person name="Brune A."/>
        </authorList>
    </citation>
    <scope>NUCLEOTIDE SEQUENCE [LARGE SCALE GENOMIC DNA]</scope>
    <source>
        <strain evidence="3 4">Am2</strain>
    </source>
</reference>
<feature type="compositionally biased region" description="Basic residues" evidence="1">
    <location>
        <begin position="465"/>
        <end position="474"/>
    </location>
</feature>
<proteinExistence type="predicted"/>
<organism evidence="3 4">
    <name type="scientific">Methanolapillus ohkumae</name>
    <dbReference type="NCBI Taxonomy" id="3028298"/>
    <lineage>
        <taxon>Archaea</taxon>
        <taxon>Methanobacteriati</taxon>
        <taxon>Methanobacteriota</taxon>
        <taxon>Stenosarchaea group</taxon>
        <taxon>Methanomicrobia</taxon>
        <taxon>Methanosarcinales</taxon>
        <taxon>Methanosarcinaceae</taxon>
        <taxon>Methanolapillus</taxon>
    </lineage>
</organism>
<sequence length="487" mass="53270">MKLLMNLIFDKNGEKMNDLKIISFVIEKHKSKQKMNGKKISCFAVILLLFLVCFSGLSGVAGAATPALKVTMLEQDPYPAQPGSQLRVWIQAENIGSGTLENVTLRVVSNAPFAISSGDASKTYGSIYSGSKVYNEFFLSVANDATKGPRDLKVQYRIDDGNWIETTFSINVGGVIDQNSKGTLIVENVTSDPGVFMPGDSGIVWVTLKNNATAPTVTIGNKTYETTARIQSVDLYSADEIVVTSDSINDLGIIAAGDSIKIPFRISLPKNLTDGTYLLTLNVTGSSYEYNIKRNVEIKVDSDGIKSIQSREPRANGTNTTIELDIINYHQGAVRGVAVVPQAEGMTFYPSEYFIGEMDPDDLYTAKFNVSSMGFSGVNDTGGKNITFQTIYYNGDNKHEDVSSVSFTSGAFMPQPAQKPGLFSLRNIILVLAAILLLSVGANYYLKKKKDTTLKDYLKEMSQKAKNKAARKTKNKDQSRDQSKDQK</sequence>